<evidence type="ECO:0000313" key="9">
    <source>
        <dbReference type="Proteomes" id="UP000536179"/>
    </source>
</evidence>
<feature type="chain" id="PRO_5031198932" description="Planctomycete cytochrome C" evidence="1">
    <location>
        <begin position="23"/>
        <end position="785"/>
    </location>
</feature>
<name>A0A7W5H6A2_9BACT</name>
<dbReference type="InterPro" id="IPR013043">
    <property type="entry name" value="DUF1595"/>
</dbReference>
<feature type="domain" description="Cytochrome C Planctomycete-type" evidence="6">
    <location>
        <begin position="36"/>
        <end position="78"/>
    </location>
</feature>
<evidence type="ECO:0000259" key="2">
    <source>
        <dbReference type="Pfam" id="PF07624"/>
    </source>
</evidence>
<dbReference type="Pfam" id="PF07635">
    <property type="entry name" value="PSCyt1"/>
    <property type="match status" value="1"/>
</dbReference>
<dbReference type="InterPro" id="IPR013042">
    <property type="entry name" value="DUF1592"/>
</dbReference>
<evidence type="ECO:0000259" key="3">
    <source>
        <dbReference type="Pfam" id="PF07626"/>
    </source>
</evidence>
<sequence>MKPLKLLATSLCFFSVFSNTRAGEPSNTPSLLQKYCVRCHNADENEGDVSLDQLTKEDVDLFGRIYEQLSSQQMPPDDEPQPTREERERLASQFLQLAKKTAVPETAAMRRLNKREYSNTVRDLLGIRGGIFDPGKFIYKDEVSEGFDTEGEALVTSNELLLEYLEAAQMSLRQALFTLASDAPKPNVINVNTAKMTGASRRYETKDSQAYVFRVGKAKIHGSGPTQLMKMPGRYRITVTASAIDKDRYPVPFVPVNTPPVLGIGIASGNRSGVSEFDRHEEKFSLTYNQKQTIQVERWIDQGFHPYLRFANGPGKPITQIRANLRRGKITKADAKGPFVGPAIRVTEFKIEGPFYDAWPPESVRTTIGSDTVPKLENATARLYLLGRFARRTFRRRVSREEMSLWVKYLNTRYTATRDWREAFIKTMTVMMASPDFLYLQEDEDELDAFQLANRLSYFFWSTMPDRELFLLADSGKLTEPDVLQQQVIRLIDDPRSRRFSDSFVDQWLALDTLGSMPPDSKLFRSYNASVEAAMLAETREFFNHVLQENHSVRDFIDSEYTFLNPQLAALYGIPYEGGDASIGSGKLVLSRLPKSSARGGILGHASVLTLTSNGVETSPVTRGVWVLANFMGTPPPPPPAEVPALVPDLNGAKTVRELLEMHRSDPACMNCHRRMDPLGFALEAFDPVGRFRTKYSKRAKVSTQGRYMGQNFEDITGLKQILSKDVRLFARNLIVRLAEYAKGRKLVPADYATVEEILSESQKDSFKLKRIIYMIATSDLMTDR</sequence>
<dbReference type="Proteomes" id="UP000536179">
    <property type="component" value="Unassembled WGS sequence"/>
</dbReference>
<dbReference type="AlphaFoldDB" id="A0A7W5H6A2"/>
<keyword evidence="9" id="KW-1185">Reference proteome</keyword>
<dbReference type="RefSeq" id="WP_221225230.1">
    <property type="nucleotide sequence ID" value="NZ_JACHXU010000015.1"/>
</dbReference>
<dbReference type="Pfam" id="PF07626">
    <property type="entry name" value="PSD3"/>
    <property type="match status" value="1"/>
</dbReference>
<evidence type="ECO:0000259" key="5">
    <source>
        <dbReference type="Pfam" id="PF07631"/>
    </source>
</evidence>
<evidence type="ECO:0000259" key="6">
    <source>
        <dbReference type="Pfam" id="PF07635"/>
    </source>
</evidence>
<feature type="domain" description="DUF1595" evidence="7">
    <location>
        <begin position="386"/>
        <end position="442"/>
    </location>
</feature>
<evidence type="ECO:0000259" key="7">
    <source>
        <dbReference type="Pfam" id="PF07637"/>
    </source>
</evidence>
<dbReference type="Pfam" id="PF07624">
    <property type="entry name" value="PSD2"/>
    <property type="match status" value="1"/>
</dbReference>
<feature type="domain" description="DUF1592" evidence="5">
    <location>
        <begin position="447"/>
        <end position="574"/>
    </location>
</feature>
<keyword evidence="1" id="KW-0732">Signal</keyword>
<evidence type="ECO:0000256" key="1">
    <source>
        <dbReference type="SAM" id="SignalP"/>
    </source>
</evidence>
<feature type="domain" description="DUF1588" evidence="4">
    <location>
        <begin position="599"/>
        <end position="695"/>
    </location>
</feature>
<feature type="domain" description="DUF1585" evidence="2">
    <location>
        <begin position="710"/>
        <end position="781"/>
    </location>
</feature>
<evidence type="ECO:0008006" key="10">
    <source>
        <dbReference type="Google" id="ProtNLM"/>
    </source>
</evidence>
<dbReference type="Pfam" id="PF07627">
    <property type="entry name" value="PSCyt3"/>
    <property type="match status" value="1"/>
</dbReference>
<dbReference type="InterPro" id="IPR013036">
    <property type="entry name" value="DUF1587"/>
</dbReference>
<gene>
    <name evidence="8" type="ORF">FHS27_004155</name>
</gene>
<dbReference type="Pfam" id="PF07637">
    <property type="entry name" value="PSD5"/>
    <property type="match status" value="1"/>
</dbReference>
<dbReference type="InterPro" id="IPR013039">
    <property type="entry name" value="DUF1588"/>
</dbReference>
<evidence type="ECO:0000259" key="4">
    <source>
        <dbReference type="Pfam" id="PF07627"/>
    </source>
</evidence>
<dbReference type="EMBL" id="JACHXU010000015">
    <property type="protein sequence ID" value="MBB3208327.1"/>
    <property type="molecule type" value="Genomic_DNA"/>
</dbReference>
<proteinExistence type="predicted"/>
<organism evidence="8 9">
    <name type="scientific">Aporhodopirellula rubra</name>
    <dbReference type="NCBI Taxonomy" id="980271"/>
    <lineage>
        <taxon>Bacteria</taxon>
        <taxon>Pseudomonadati</taxon>
        <taxon>Planctomycetota</taxon>
        <taxon>Planctomycetia</taxon>
        <taxon>Pirellulales</taxon>
        <taxon>Pirellulaceae</taxon>
        <taxon>Aporhodopirellula</taxon>
    </lineage>
</organism>
<feature type="signal peptide" evidence="1">
    <location>
        <begin position="1"/>
        <end position="22"/>
    </location>
</feature>
<evidence type="ECO:0000313" key="8">
    <source>
        <dbReference type="EMBL" id="MBB3208327.1"/>
    </source>
</evidence>
<protein>
    <recommendedName>
        <fullName evidence="10">Planctomycete cytochrome C</fullName>
    </recommendedName>
</protein>
<comment type="caution">
    <text evidence="8">The sequence shown here is derived from an EMBL/GenBank/DDBJ whole genome shotgun (WGS) entry which is preliminary data.</text>
</comment>
<reference evidence="8 9" key="1">
    <citation type="submission" date="2020-08" db="EMBL/GenBank/DDBJ databases">
        <title>Genomic Encyclopedia of Type Strains, Phase III (KMG-III): the genomes of soil and plant-associated and newly described type strains.</title>
        <authorList>
            <person name="Whitman W."/>
        </authorList>
    </citation>
    <scope>NUCLEOTIDE SEQUENCE [LARGE SCALE GENOMIC DNA]</scope>
    <source>
        <strain evidence="8 9">CECT 8075</strain>
    </source>
</reference>
<accession>A0A7W5H6A2</accession>
<dbReference type="InterPro" id="IPR011429">
    <property type="entry name" value="Cyt_c_Planctomycete-type"/>
</dbReference>
<feature type="domain" description="DUF1587" evidence="3">
    <location>
        <begin position="110"/>
        <end position="175"/>
    </location>
</feature>
<dbReference type="InterPro" id="IPR011478">
    <property type="entry name" value="DUF1585"/>
</dbReference>
<dbReference type="Pfam" id="PF07631">
    <property type="entry name" value="PSD4"/>
    <property type="match status" value="1"/>
</dbReference>